<proteinExistence type="inferred from homology"/>
<dbReference type="Gene3D" id="3.40.50.1360">
    <property type="match status" value="1"/>
</dbReference>
<keyword evidence="4" id="KW-0804">Transcription</keyword>
<comment type="similarity">
    <text evidence="1">Belongs to the SorC transcriptional regulatory family.</text>
</comment>
<evidence type="ECO:0000256" key="1">
    <source>
        <dbReference type="ARBA" id="ARBA00010466"/>
    </source>
</evidence>
<reference evidence="8" key="1">
    <citation type="submission" date="2016-10" db="EMBL/GenBank/DDBJ databases">
        <authorList>
            <person name="Varghese N."/>
            <person name="Submissions S."/>
        </authorList>
    </citation>
    <scope>NUCLEOTIDE SEQUENCE [LARGE SCALE GENOMIC DNA]</scope>
    <source>
        <strain evidence="8">DSM 20403</strain>
    </source>
</reference>
<dbReference type="SUPFAM" id="SSF46785">
    <property type="entry name" value="Winged helix' DNA-binding domain"/>
    <property type="match status" value="1"/>
</dbReference>
<dbReference type="InterPro" id="IPR007324">
    <property type="entry name" value="Sugar-bd_dom_put"/>
</dbReference>
<keyword evidence="3" id="KW-0238">DNA-binding</keyword>
<evidence type="ECO:0000259" key="6">
    <source>
        <dbReference type="Pfam" id="PF21715"/>
    </source>
</evidence>
<evidence type="ECO:0000256" key="2">
    <source>
        <dbReference type="ARBA" id="ARBA00023015"/>
    </source>
</evidence>
<evidence type="ECO:0000313" key="8">
    <source>
        <dbReference type="Proteomes" id="UP000182635"/>
    </source>
</evidence>
<feature type="domain" description="CggR N-terminal DNA binding" evidence="6">
    <location>
        <begin position="18"/>
        <end position="88"/>
    </location>
</feature>
<dbReference type="GO" id="GO:0030246">
    <property type="term" value="F:carbohydrate binding"/>
    <property type="evidence" value="ECO:0007669"/>
    <property type="project" value="InterPro"/>
</dbReference>
<evidence type="ECO:0000256" key="3">
    <source>
        <dbReference type="ARBA" id="ARBA00023125"/>
    </source>
</evidence>
<accession>A0A1I2SXN2</accession>
<name>A0A1I2SXN2_9LACO</name>
<dbReference type="GO" id="GO:0003677">
    <property type="term" value="F:DNA binding"/>
    <property type="evidence" value="ECO:0007669"/>
    <property type="project" value="UniProtKB-KW"/>
</dbReference>
<feature type="domain" description="Sugar-binding" evidence="5">
    <location>
        <begin position="93"/>
        <end position="341"/>
    </location>
</feature>
<organism evidence="7 8">
    <name type="scientific">Ligilactobacillus ruminis DSM 20403 = NBRC 102161</name>
    <dbReference type="NCBI Taxonomy" id="1423798"/>
    <lineage>
        <taxon>Bacteria</taxon>
        <taxon>Bacillati</taxon>
        <taxon>Bacillota</taxon>
        <taxon>Bacilli</taxon>
        <taxon>Lactobacillales</taxon>
        <taxon>Lactobacillaceae</taxon>
        <taxon>Ligilactobacillus</taxon>
    </lineage>
</organism>
<evidence type="ECO:0000259" key="5">
    <source>
        <dbReference type="Pfam" id="PF04198"/>
    </source>
</evidence>
<dbReference type="InterPro" id="IPR037171">
    <property type="entry name" value="NagB/RpiA_transferase-like"/>
</dbReference>
<evidence type="ECO:0000313" key="7">
    <source>
        <dbReference type="EMBL" id="SFG57492.1"/>
    </source>
</evidence>
<dbReference type="EMBL" id="FOPI01000042">
    <property type="protein sequence ID" value="SFG57492.1"/>
    <property type="molecule type" value="Genomic_DNA"/>
</dbReference>
<protein>
    <submittedName>
        <fullName evidence="7">Central glycolytic genes regulator</fullName>
    </submittedName>
</protein>
<dbReference type="InterPro" id="IPR048715">
    <property type="entry name" value="CggR_N"/>
</dbReference>
<gene>
    <name evidence="7" type="ORF">SAMN02910432_01901</name>
</gene>
<keyword evidence="2" id="KW-0805">Transcription regulation</keyword>
<dbReference type="Proteomes" id="UP000182635">
    <property type="component" value="Unassembled WGS sequence"/>
</dbReference>
<dbReference type="InterPro" id="IPR036388">
    <property type="entry name" value="WH-like_DNA-bd_sf"/>
</dbReference>
<dbReference type="SUPFAM" id="SSF100950">
    <property type="entry name" value="NagB/RpiA/CoA transferase-like"/>
    <property type="match status" value="1"/>
</dbReference>
<dbReference type="InterPro" id="IPR036390">
    <property type="entry name" value="WH_DNA-bd_sf"/>
</dbReference>
<dbReference type="Gene3D" id="1.10.10.10">
    <property type="entry name" value="Winged helix-like DNA-binding domain superfamily/Winged helix DNA-binding domain"/>
    <property type="match status" value="1"/>
</dbReference>
<dbReference type="PANTHER" id="PTHR34294">
    <property type="entry name" value="TRANSCRIPTIONAL REGULATOR-RELATED"/>
    <property type="match status" value="1"/>
</dbReference>
<dbReference type="InterPro" id="IPR051054">
    <property type="entry name" value="SorC_transcr_regulators"/>
</dbReference>
<dbReference type="Pfam" id="PF21715">
    <property type="entry name" value="CggR_N"/>
    <property type="match status" value="1"/>
</dbReference>
<dbReference type="RefSeq" id="WP_046921984.1">
    <property type="nucleotide sequence ID" value="NZ_AYYL01000046.1"/>
</dbReference>
<dbReference type="AlphaFoldDB" id="A0A1I2SXN2"/>
<dbReference type="Pfam" id="PF04198">
    <property type="entry name" value="Sugar-bind"/>
    <property type="match status" value="1"/>
</dbReference>
<evidence type="ECO:0000256" key="4">
    <source>
        <dbReference type="ARBA" id="ARBA00023163"/>
    </source>
</evidence>
<dbReference type="PANTHER" id="PTHR34294:SF5">
    <property type="entry name" value="CENTRAL GLYCOLYTIC GENES REGULATOR"/>
    <property type="match status" value="1"/>
</dbReference>
<sequence length="343" mass="37321">MHQEIEWIEAIVPDMIEVMSRRYTILKNVAWQEPVGRRSLAQTLGMSERVLRTETDLLRKYELISSTKSGMILTDKGHKTILGLSAFMDSLLGIQQLEKELSKKLGIAHCLVVPGNCDDNGKVVDAMGKIVTDTLKTLLPLGKNIIAVMGGTTMACVATCLTSEVAEGRELLFVPARGGVGERVDIQANNVCAQMALCTGGSHRSLYVPEQVSETTFKTLLKEPAVQDVVELIEHSNAVLHSIGEALHMANRRSMGDKQIELLKSRKAVGEAFGYFFDEDGKVVYKIPRVGLQLKDLASMNCIIAVAGGVSKAKAIAAYMHHAPSQTYLVTDEGAAKTILKGQ</sequence>
<dbReference type="OrthoDB" id="9793820at2"/>